<evidence type="ECO:0000313" key="3">
    <source>
        <dbReference type="Proteomes" id="UP000297737"/>
    </source>
</evidence>
<name>A0A4Y9ERN3_9SPHN</name>
<dbReference type="InterPro" id="IPR036913">
    <property type="entry name" value="YegP-like_sf"/>
</dbReference>
<dbReference type="RefSeq" id="WP_135244734.1">
    <property type="nucleotide sequence ID" value="NZ_SIHO01000001.1"/>
</dbReference>
<organism evidence="2 3">
    <name type="scientific">Glacieibacterium arshaanense</name>
    <dbReference type="NCBI Taxonomy" id="2511025"/>
    <lineage>
        <taxon>Bacteria</taxon>
        <taxon>Pseudomonadati</taxon>
        <taxon>Pseudomonadota</taxon>
        <taxon>Alphaproteobacteria</taxon>
        <taxon>Sphingomonadales</taxon>
        <taxon>Sphingosinicellaceae</taxon>
        <taxon>Glacieibacterium</taxon>
    </lineage>
</organism>
<keyword evidence="3" id="KW-1185">Reference proteome</keyword>
<evidence type="ECO:0000259" key="1">
    <source>
        <dbReference type="Pfam" id="PF07411"/>
    </source>
</evidence>
<proteinExistence type="predicted"/>
<dbReference type="InterPro" id="IPR010879">
    <property type="entry name" value="DUF1508"/>
</dbReference>
<dbReference type="EMBL" id="SIHO01000001">
    <property type="protein sequence ID" value="TFU06010.1"/>
    <property type="molecule type" value="Genomic_DNA"/>
</dbReference>
<reference evidence="2 3" key="1">
    <citation type="submission" date="2019-02" db="EMBL/GenBank/DDBJ databases">
        <title>Polymorphobacter sp. isolated from the lake at the Tibet of China.</title>
        <authorList>
            <person name="Li A."/>
        </authorList>
    </citation>
    <scope>NUCLEOTIDE SEQUENCE [LARGE SCALE GENOMIC DNA]</scope>
    <source>
        <strain evidence="2 3">DJ1R-1</strain>
    </source>
</reference>
<dbReference type="Proteomes" id="UP000297737">
    <property type="component" value="Unassembled WGS sequence"/>
</dbReference>
<dbReference type="AlphaFoldDB" id="A0A4Y9ERN3"/>
<dbReference type="Pfam" id="PF07411">
    <property type="entry name" value="DUF1508"/>
    <property type="match status" value="1"/>
</dbReference>
<dbReference type="SUPFAM" id="SSF160113">
    <property type="entry name" value="YegP-like"/>
    <property type="match status" value="1"/>
</dbReference>
<dbReference type="OrthoDB" id="9802792at2"/>
<accession>A0A4Y9ERN3</accession>
<evidence type="ECO:0000313" key="2">
    <source>
        <dbReference type="EMBL" id="TFU06010.1"/>
    </source>
</evidence>
<protein>
    <submittedName>
        <fullName evidence="2">DUF1508 domain-containing protein</fullName>
    </submittedName>
</protein>
<gene>
    <name evidence="2" type="ORF">EUV02_03035</name>
</gene>
<feature type="domain" description="DUF1508" evidence="1">
    <location>
        <begin position="8"/>
        <end position="52"/>
    </location>
</feature>
<sequence>MKFEVYQDKKGEWRWRLKHNNGNILATSSEGYKAKADALKCVDNVKSSKDAPVNMV</sequence>
<comment type="caution">
    <text evidence="2">The sequence shown here is derived from an EMBL/GenBank/DDBJ whole genome shotgun (WGS) entry which is preliminary data.</text>
</comment>
<dbReference type="Gene3D" id="3.30.160.160">
    <property type="entry name" value="YegP-like"/>
    <property type="match status" value="1"/>
</dbReference>